<dbReference type="EMBL" id="RHIB01000001">
    <property type="protein sequence ID" value="RNA69907.1"/>
    <property type="molecule type" value="Genomic_DNA"/>
</dbReference>
<protein>
    <submittedName>
        <fullName evidence="2">Uncharacterized protein</fullName>
    </submittedName>
</protein>
<proteinExistence type="predicted"/>
<reference evidence="2 3" key="1">
    <citation type="submission" date="2018-10" db="EMBL/GenBank/DDBJ databases">
        <title>Bacillus Keqinensis sp. nov., a moderately halophilic bacterium isolated from a saline-alkaline lake.</title>
        <authorList>
            <person name="Wang H."/>
        </authorList>
    </citation>
    <scope>NUCLEOTIDE SEQUENCE [LARGE SCALE GENOMIC DNA]</scope>
    <source>
        <strain evidence="2 3">KQ-3</strain>
    </source>
</reference>
<name>A0A3M7TWB6_9BACI</name>
<dbReference type="AlphaFoldDB" id="A0A3M7TWB6"/>
<keyword evidence="1" id="KW-0732">Signal</keyword>
<feature type="chain" id="PRO_5038960908" evidence="1">
    <location>
        <begin position="22"/>
        <end position="142"/>
    </location>
</feature>
<organism evidence="2 3">
    <name type="scientific">Alteribacter keqinensis</name>
    <dbReference type="NCBI Taxonomy" id="2483800"/>
    <lineage>
        <taxon>Bacteria</taxon>
        <taxon>Bacillati</taxon>
        <taxon>Bacillota</taxon>
        <taxon>Bacilli</taxon>
        <taxon>Bacillales</taxon>
        <taxon>Bacillaceae</taxon>
        <taxon>Alteribacter</taxon>
    </lineage>
</organism>
<keyword evidence="3" id="KW-1185">Reference proteome</keyword>
<evidence type="ECO:0000256" key="1">
    <source>
        <dbReference type="SAM" id="SignalP"/>
    </source>
</evidence>
<accession>A0A3M7TWB6</accession>
<dbReference type="Proteomes" id="UP000278746">
    <property type="component" value="Unassembled WGS sequence"/>
</dbReference>
<feature type="signal peptide" evidence="1">
    <location>
        <begin position="1"/>
        <end position="21"/>
    </location>
</feature>
<evidence type="ECO:0000313" key="2">
    <source>
        <dbReference type="EMBL" id="RNA69907.1"/>
    </source>
</evidence>
<gene>
    <name evidence="2" type="ORF">EBO34_08235</name>
</gene>
<sequence length="142" mass="16084">MIIACNIALLFLLSIMNTGCIDEGETIGSEDDIPGLVEKNAEVLSYGLYGENSKIIDTYLSDSQSDDYSLLFEMGQYFEEDIEFGMLVLENFEQMIFEHDEATYEKLNYIVPSNSIEQIEFHISPSSNEPGELRLSPYLTLI</sequence>
<comment type="caution">
    <text evidence="2">The sequence shown here is derived from an EMBL/GenBank/DDBJ whole genome shotgun (WGS) entry which is preliminary data.</text>
</comment>
<dbReference type="RefSeq" id="WP_122897419.1">
    <property type="nucleotide sequence ID" value="NZ_RHIB01000001.1"/>
</dbReference>
<evidence type="ECO:0000313" key="3">
    <source>
        <dbReference type="Proteomes" id="UP000278746"/>
    </source>
</evidence>